<dbReference type="HAMAP" id="MF_00171">
    <property type="entry name" value="TruA"/>
    <property type="match status" value="1"/>
</dbReference>
<dbReference type="GO" id="GO:0031119">
    <property type="term" value="P:tRNA pseudouridine synthesis"/>
    <property type="evidence" value="ECO:0007669"/>
    <property type="project" value="UniProtKB-UniRule"/>
</dbReference>
<accession>A0A0K2BL24</accession>
<comment type="caution">
    <text evidence="4">Lacks conserved residue(s) required for the propagation of feature annotation.</text>
</comment>
<evidence type="ECO:0000256" key="3">
    <source>
        <dbReference type="ARBA" id="ARBA00023235"/>
    </source>
</evidence>
<dbReference type="NCBIfam" id="TIGR00071">
    <property type="entry name" value="hisT_truA"/>
    <property type="match status" value="1"/>
</dbReference>
<dbReference type="InterPro" id="IPR020094">
    <property type="entry name" value="TruA/RsuA/RluB/E/F_N"/>
</dbReference>
<name>A0A0K2BL24_9GAMM</name>
<keyword evidence="10" id="KW-1185">Reference proteome</keyword>
<dbReference type="KEGG" id="bcig:AB162_310"/>
<evidence type="ECO:0000256" key="6">
    <source>
        <dbReference type="PIRSR" id="PIRSR001430-2"/>
    </source>
</evidence>
<keyword evidence="9" id="KW-0456">Lyase</keyword>
<dbReference type="GO" id="GO:0003723">
    <property type="term" value="F:RNA binding"/>
    <property type="evidence" value="ECO:0007669"/>
    <property type="project" value="InterPro"/>
</dbReference>
<keyword evidence="3 4" id="KW-0413">Isomerase</keyword>
<evidence type="ECO:0000256" key="1">
    <source>
        <dbReference type="ARBA" id="ARBA00009375"/>
    </source>
</evidence>
<dbReference type="PANTHER" id="PTHR11142">
    <property type="entry name" value="PSEUDOURIDYLATE SYNTHASE"/>
    <property type="match status" value="1"/>
</dbReference>
<dbReference type="InterPro" id="IPR020095">
    <property type="entry name" value="PsdUridine_synth_TruA_C"/>
</dbReference>
<protein>
    <recommendedName>
        <fullName evidence="4">tRNA pseudouridine synthase A</fullName>
        <ecNumber evidence="4">5.4.99.12</ecNumber>
    </recommendedName>
    <alternativeName>
        <fullName evidence="4">tRNA pseudouridine(38-40) synthase</fullName>
    </alternativeName>
    <alternativeName>
        <fullName evidence="4">tRNA pseudouridylate synthase I</fullName>
    </alternativeName>
    <alternativeName>
        <fullName evidence="4">tRNA-uridine isomerase I</fullName>
    </alternativeName>
</protein>
<evidence type="ECO:0000256" key="5">
    <source>
        <dbReference type="PIRSR" id="PIRSR001430-1"/>
    </source>
</evidence>
<comment type="subunit">
    <text evidence="4">Homodimer.</text>
</comment>
<evidence type="ECO:0000259" key="8">
    <source>
        <dbReference type="Pfam" id="PF01416"/>
    </source>
</evidence>
<feature type="domain" description="Pseudouridine synthase I TruA alpha/beta" evidence="8">
    <location>
        <begin position="13"/>
        <end position="107"/>
    </location>
</feature>
<dbReference type="InterPro" id="IPR001406">
    <property type="entry name" value="PsdUridine_synth_TruA"/>
</dbReference>
<comment type="catalytic activity">
    <reaction evidence="4 7">
        <text>uridine(38/39/40) in tRNA = pseudouridine(38/39/40) in tRNA</text>
        <dbReference type="Rhea" id="RHEA:22376"/>
        <dbReference type="Rhea" id="RHEA-COMP:10085"/>
        <dbReference type="Rhea" id="RHEA-COMP:10087"/>
        <dbReference type="ChEBI" id="CHEBI:65314"/>
        <dbReference type="ChEBI" id="CHEBI:65315"/>
        <dbReference type="EC" id="5.4.99.12"/>
    </reaction>
</comment>
<organism evidence="9 10">
    <name type="scientific">Candidatus Palibaumannia cicadellinicola</name>
    <dbReference type="NCBI Taxonomy" id="186490"/>
    <lineage>
        <taxon>Bacteria</taxon>
        <taxon>Pseudomonadati</taxon>
        <taxon>Pseudomonadota</taxon>
        <taxon>Gammaproteobacteria</taxon>
        <taxon>Candidatus Palibaumannia</taxon>
    </lineage>
</organism>
<dbReference type="GO" id="GO:0160147">
    <property type="term" value="F:tRNA pseudouridine(38-40) synthase activity"/>
    <property type="evidence" value="ECO:0007669"/>
    <property type="project" value="UniProtKB-EC"/>
</dbReference>
<evidence type="ECO:0000256" key="4">
    <source>
        <dbReference type="HAMAP-Rule" id="MF_00171"/>
    </source>
</evidence>
<dbReference type="EMBL" id="CP011787">
    <property type="protein sequence ID" value="AKZ65904.1"/>
    <property type="molecule type" value="Genomic_DNA"/>
</dbReference>
<comment type="similarity">
    <text evidence="1 4 7">Belongs to the tRNA pseudouridine synthase TruA family.</text>
</comment>
<evidence type="ECO:0000313" key="10">
    <source>
        <dbReference type="Proteomes" id="UP000056466"/>
    </source>
</evidence>
<dbReference type="Gene3D" id="3.30.70.660">
    <property type="entry name" value="Pseudouridine synthase I, catalytic domain, C-terminal subdomain"/>
    <property type="match status" value="1"/>
</dbReference>
<dbReference type="FunFam" id="3.30.70.580:FF:000001">
    <property type="entry name" value="tRNA pseudouridine synthase A"/>
    <property type="match status" value="1"/>
</dbReference>
<proteinExistence type="inferred from homology"/>
<dbReference type="InterPro" id="IPR020103">
    <property type="entry name" value="PsdUridine_synth_cat_dom_sf"/>
</dbReference>
<gene>
    <name evidence="4 9" type="primary">truA</name>
    <name evidence="9" type="ORF">AB162_310</name>
</gene>
<dbReference type="PIRSF" id="PIRSF001430">
    <property type="entry name" value="tRNA_psdUrid_synth"/>
    <property type="match status" value="1"/>
</dbReference>
<dbReference type="Proteomes" id="UP000056466">
    <property type="component" value="Chromosome"/>
</dbReference>
<dbReference type="Gene3D" id="3.30.70.580">
    <property type="entry name" value="Pseudouridine synthase I, catalytic domain, N-terminal subdomain"/>
    <property type="match status" value="1"/>
</dbReference>
<evidence type="ECO:0000256" key="7">
    <source>
        <dbReference type="RuleBase" id="RU003792"/>
    </source>
</evidence>
<dbReference type="GO" id="GO:0016829">
    <property type="term" value="F:lyase activity"/>
    <property type="evidence" value="ECO:0007669"/>
    <property type="project" value="UniProtKB-KW"/>
</dbReference>
<dbReference type="InterPro" id="IPR020097">
    <property type="entry name" value="PsdUridine_synth_TruA_a/b_dom"/>
</dbReference>
<feature type="active site" description="Nucleophile" evidence="4 5">
    <location>
        <position position="56"/>
    </location>
</feature>
<dbReference type="AlphaFoldDB" id="A0A0K2BL24"/>
<reference evidence="9 10" key="1">
    <citation type="submission" date="2015-06" db="EMBL/GenBank/DDBJ databases">
        <title>Lineage-specific patterns of genome deterioration in obligate symbionts.</title>
        <authorList>
            <person name="Bennett G.M."/>
            <person name="McCutcheon J.P."/>
            <person name="McDonald B.R."/>
            <person name="Moran N.A."/>
        </authorList>
    </citation>
    <scope>NUCLEOTIDE SEQUENCE [LARGE SCALE GENOMIC DNA]</scope>
    <source>
        <strain evidence="9 10">B-GSS</strain>
    </source>
</reference>
<comment type="function">
    <text evidence="4">Formation of pseudouridine at positions 38, 39 and 40 in the anticodon stem and loop of transfer RNAs.</text>
</comment>
<dbReference type="PATRIC" id="fig|186490.8.peg.291"/>
<evidence type="ECO:0000256" key="2">
    <source>
        <dbReference type="ARBA" id="ARBA00022694"/>
    </source>
</evidence>
<keyword evidence="2 4" id="KW-0819">tRNA processing</keyword>
<evidence type="ECO:0000313" key="9">
    <source>
        <dbReference type="EMBL" id="AKZ65904.1"/>
    </source>
</evidence>
<dbReference type="Pfam" id="PF01416">
    <property type="entry name" value="PseudoU_synth_1"/>
    <property type="match status" value="2"/>
</dbReference>
<sequence>MVNNSIRLALGIAYDGSTFYGWQRQQQVPSVQACLERALSLVAKEQVSVYCAGRTDVGVHATGQVVHFDTYSNRNEKAWTLGVNANLPKSIAVRWVMPVTKDFHARFSAIARSYRYIIYNNRLRPVIFNGGLTHYYKPLDVDKIERAGQCLLGEHDFTSFRGLQCKSSTPLRTIYKFSVKSKGPYIIIDITANAFLYHMVRNIVGSLIEVGSCKRQENWISEILELKNRSLAGITAQAKGLYLVYVYYPSNFAIPSLSGEPIVLTDSFSELMFE</sequence>
<dbReference type="EC" id="5.4.99.12" evidence="4"/>
<dbReference type="RefSeq" id="WP_053096863.1">
    <property type="nucleotide sequence ID" value="NZ_CP011787.1"/>
</dbReference>
<dbReference type="PANTHER" id="PTHR11142:SF0">
    <property type="entry name" value="TRNA PSEUDOURIDINE SYNTHASE-LIKE 1"/>
    <property type="match status" value="1"/>
</dbReference>
<feature type="domain" description="Pseudouridine synthase I TruA alpha/beta" evidence="8">
    <location>
        <begin position="149"/>
        <end position="249"/>
    </location>
</feature>
<dbReference type="SUPFAM" id="SSF55120">
    <property type="entry name" value="Pseudouridine synthase"/>
    <property type="match status" value="1"/>
</dbReference>
<feature type="binding site" evidence="4 6">
    <location>
        <position position="114"/>
    </location>
    <ligand>
        <name>substrate</name>
    </ligand>
</feature>
<dbReference type="CDD" id="cd02570">
    <property type="entry name" value="PseudoU_synth_EcTruA"/>
    <property type="match status" value="1"/>
</dbReference>